<name>A0A5M6DH33_9BACT</name>
<dbReference type="InterPro" id="IPR029064">
    <property type="entry name" value="Ribosomal_eL30-like_sf"/>
</dbReference>
<dbReference type="GO" id="GO:0008173">
    <property type="term" value="F:RNA methyltransferase activity"/>
    <property type="evidence" value="ECO:0007669"/>
    <property type="project" value="InterPro"/>
</dbReference>
<dbReference type="GO" id="GO:0003723">
    <property type="term" value="F:RNA binding"/>
    <property type="evidence" value="ECO:0007669"/>
    <property type="project" value="InterPro"/>
</dbReference>
<evidence type="ECO:0000256" key="1">
    <source>
        <dbReference type="ARBA" id="ARBA00007228"/>
    </source>
</evidence>
<organism evidence="6 7">
    <name type="scientific">Roseiconus nitratireducens</name>
    <dbReference type="NCBI Taxonomy" id="2605748"/>
    <lineage>
        <taxon>Bacteria</taxon>
        <taxon>Pseudomonadati</taxon>
        <taxon>Planctomycetota</taxon>
        <taxon>Planctomycetia</taxon>
        <taxon>Pirellulales</taxon>
        <taxon>Pirellulaceae</taxon>
        <taxon>Roseiconus</taxon>
    </lineage>
</organism>
<dbReference type="InterPro" id="IPR029026">
    <property type="entry name" value="tRNA_m1G_MTases_N"/>
</dbReference>
<evidence type="ECO:0000313" key="6">
    <source>
        <dbReference type="EMBL" id="KAA5545580.1"/>
    </source>
</evidence>
<dbReference type="GO" id="GO:0006396">
    <property type="term" value="P:RNA processing"/>
    <property type="evidence" value="ECO:0007669"/>
    <property type="project" value="InterPro"/>
</dbReference>
<dbReference type="Proteomes" id="UP000324479">
    <property type="component" value="Unassembled WGS sequence"/>
</dbReference>
<dbReference type="PANTHER" id="PTHR43191">
    <property type="entry name" value="RRNA METHYLTRANSFERASE 3"/>
    <property type="match status" value="1"/>
</dbReference>
<dbReference type="SUPFAM" id="SSF75217">
    <property type="entry name" value="alpha/beta knot"/>
    <property type="match status" value="1"/>
</dbReference>
<dbReference type="GO" id="GO:0032259">
    <property type="term" value="P:methylation"/>
    <property type="evidence" value="ECO:0007669"/>
    <property type="project" value="UniProtKB-KW"/>
</dbReference>
<evidence type="ECO:0000313" key="7">
    <source>
        <dbReference type="Proteomes" id="UP000324479"/>
    </source>
</evidence>
<protein>
    <submittedName>
        <fullName evidence="6">RNA methyltransferase</fullName>
    </submittedName>
</protein>
<dbReference type="Pfam" id="PF22435">
    <property type="entry name" value="MRM3-like_sub_bind"/>
    <property type="match status" value="1"/>
</dbReference>
<reference evidence="6 7" key="1">
    <citation type="submission" date="2019-08" db="EMBL/GenBank/DDBJ databases">
        <authorList>
            <person name="Dhanesh K."/>
            <person name="Kumar G."/>
            <person name="Sasikala C."/>
            <person name="Venkata Ramana C."/>
        </authorList>
    </citation>
    <scope>NUCLEOTIDE SEQUENCE [LARGE SCALE GENOMIC DNA]</scope>
    <source>
        <strain evidence="6 7">JC645</strain>
    </source>
</reference>
<dbReference type="InterPro" id="IPR051259">
    <property type="entry name" value="rRNA_Methyltransferase"/>
</dbReference>
<comment type="caution">
    <text evidence="6">The sequence shown here is derived from an EMBL/GenBank/DDBJ whole genome shotgun (WGS) entry which is preliminary data.</text>
</comment>
<dbReference type="InterPro" id="IPR053888">
    <property type="entry name" value="MRM3-like_sub_bind"/>
</dbReference>
<dbReference type="EMBL" id="VWOX01000003">
    <property type="protein sequence ID" value="KAA5545580.1"/>
    <property type="molecule type" value="Genomic_DNA"/>
</dbReference>
<evidence type="ECO:0000256" key="3">
    <source>
        <dbReference type="ARBA" id="ARBA00022679"/>
    </source>
</evidence>
<dbReference type="Gene3D" id="3.30.1330.30">
    <property type="match status" value="1"/>
</dbReference>
<evidence type="ECO:0000256" key="2">
    <source>
        <dbReference type="ARBA" id="ARBA00022603"/>
    </source>
</evidence>
<accession>A0A5M6DH33</accession>
<evidence type="ECO:0000259" key="4">
    <source>
        <dbReference type="Pfam" id="PF00588"/>
    </source>
</evidence>
<dbReference type="InterPro" id="IPR029028">
    <property type="entry name" value="Alpha/beta_knot_MTases"/>
</dbReference>
<evidence type="ECO:0000259" key="5">
    <source>
        <dbReference type="Pfam" id="PF22435"/>
    </source>
</evidence>
<gene>
    <name evidence="6" type="ORF">FYK55_06240</name>
</gene>
<dbReference type="PANTHER" id="PTHR43191:SF2">
    <property type="entry name" value="RRNA METHYLTRANSFERASE 3, MITOCHONDRIAL"/>
    <property type="match status" value="1"/>
</dbReference>
<dbReference type="SUPFAM" id="SSF55315">
    <property type="entry name" value="L30e-like"/>
    <property type="match status" value="1"/>
</dbReference>
<proteinExistence type="inferred from homology"/>
<sequence length="255" mass="27068">MRDNRARRRAGKMLVDGYRETRRAMESGLEPTGVYVLSEETRPTPGPQESAADRDWVHRHAGAALQTVSAAVMQKIAYGQSARGVVAEFQAPGGDLSSLTLPSTPLILVLDQVEKPGNVGAAFRCADAAGVDAVILTPAESDRYNPNAIRSSLGAVFTVASAVADETDARRWLRAQGIPMFAARVESSRPLWATDLSGAAAIIVGSEALGLGDRWDGPQGDVQGVHIPMAGQVDSLNVSVSAAVLLYEAARQRRH</sequence>
<dbReference type="Gene3D" id="3.40.1280.10">
    <property type="match status" value="1"/>
</dbReference>
<dbReference type="Pfam" id="PF00588">
    <property type="entry name" value="SpoU_methylase"/>
    <property type="match status" value="1"/>
</dbReference>
<feature type="domain" description="MRM3-like substrate binding" evidence="5">
    <location>
        <begin position="2"/>
        <end position="87"/>
    </location>
</feature>
<keyword evidence="3 6" id="KW-0808">Transferase</keyword>
<dbReference type="AlphaFoldDB" id="A0A5M6DH33"/>
<comment type="similarity">
    <text evidence="1">Belongs to the class IV-like SAM-binding methyltransferase superfamily. RNA methyltransferase TrmH family.</text>
</comment>
<keyword evidence="7" id="KW-1185">Reference proteome</keyword>
<feature type="domain" description="tRNA/rRNA methyltransferase SpoU type" evidence="4">
    <location>
        <begin position="106"/>
        <end position="247"/>
    </location>
</feature>
<dbReference type="InterPro" id="IPR001537">
    <property type="entry name" value="SpoU_MeTrfase"/>
</dbReference>
<keyword evidence="2 6" id="KW-0489">Methyltransferase</keyword>